<dbReference type="AlphaFoldDB" id="A0A2U1JP77"/>
<dbReference type="FunFam" id="3.60.40.10:FF:000045">
    <property type="entry name" value="Stage II sporulation protein E"/>
    <property type="match status" value="1"/>
</dbReference>
<gene>
    <name evidence="3" type="ORF">DCC39_17080</name>
</gene>
<evidence type="ECO:0000313" key="3">
    <source>
        <dbReference type="EMBL" id="PWA06981.1"/>
    </source>
</evidence>
<evidence type="ECO:0000256" key="1">
    <source>
        <dbReference type="ARBA" id="ARBA00022801"/>
    </source>
</evidence>
<dbReference type="Gene3D" id="1.10.1240.30">
    <property type="entry name" value="KaiA/RbsU domain"/>
    <property type="match status" value="1"/>
</dbReference>
<dbReference type="PROSITE" id="PS51746">
    <property type="entry name" value="PPM_2"/>
    <property type="match status" value="1"/>
</dbReference>
<evidence type="ECO:0000313" key="4">
    <source>
        <dbReference type="Proteomes" id="UP000245998"/>
    </source>
</evidence>
<dbReference type="SMART" id="SM00332">
    <property type="entry name" value="PP2Cc"/>
    <property type="match status" value="1"/>
</dbReference>
<dbReference type="Proteomes" id="UP000245998">
    <property type="component" value="Unassembled WGS sequence"/>
</dbReference>
<dbReference type="OrthoDB" id="311592at2"/>
<dbReference type="SUPFAM" id="SSF101215">
    <property type="entry name" value="KaiA/RbsU domain"/>
    <property type="match status" value="1"/>
</dbReference>
<dbReference type="InterPro" id="IPR017944">
    <property type="entry name" value="KaiA/RbsU_helical_domain_sf"/>
</dbReference>
<dbReference type="Pfam" id="PF07228">
    <property type="entry name" value="SpoIIE"/>
    <property type="match status" value="1"/>
</dbReference>
<dbReference type="RefSeq" id="WP_116556102.1">
    <property type="nucleotide sequence ID" value="NZ_QCZG01000055.1"/>
</dbReference>
<comment type="caution">
    <text evidence="3">The sequence shown here is derived from an EMBL/GenBank/DDBJ whole genome shotgun (WGS) entry which is preliminary data.</text>
</comment>
<dbReference type="InterPro" id="IPR001932">
    <property type="entry name" value="PPM-type_phosphatase-like_dom"/>
</dbReference>
<dbReference type="InterPro" id="IPR052016">
    <property type="entry name" value="Bact_Sigma-Reg"/>
</dbReference>
<dbReference type="SMART" id="SM00331">
    <property type="entry name" value="PP2C_SIG"/>
    <property type="match status" value="1"/>
</dbReference>
<organism evidence="3 4">
    <name type="scientific">Pueribacillus theae</name>
    <dbReference type="NCBI Taxonomy" id="2171751"/>
    <lineage>
        <taxon>Bacteria</taxon>
        <taxon>Bacillati</taxon>
        <taxon>Bacillota</taxon>
        <taxon>Bacilli</taxon>
        <taxon>Bacillales</taxon>
        <taxon>Bacillaceae</taxon>
        <taxon>Pueribacillus</taxon>
    </lineage>
</organism>
<feature type="domain" description="PPM-type phosphatase" evidence="2">
    <location>
        <begin position="123"/>
        <end position="334"/>
    </location>
</feature>
<dbReference type="InterPro" id="IPR014787">
    <property type="entry name" value="PSer_Pase_RsbU_N"/>
</dbReference>
<dbReference type="SUPFAM" id="SSF81606">
    <property type="entry name" value="PP2C-like"/>
    <property type="match status" value="1"/>
</dbReference>
<dbReference type="Pfam" id="PF08673">
    <property type="entry name" value="RsbU_N"/>
    <property type="match status" value="1"/>
</dbReference>
<dbReference type="PANTHER" id="PTHR43156:SF15">
    <property type="entry name" value="PHOSPHOSERINE PHOSPHATASE RSBU"/>
    <property type="match status" value="1"/>
</dbReference>
<keyword evidence="4" id="KW-1185">Reference proteome</keyword>
<name>A0A2U1JP77_9BACI</name>
<keyword evidence="1" id="KW-0378">Hydrolase</keyword>
<dbReference type="Gene3D" id="3.60.40.10">
    <property type="entry name" value="PPM-type phosphatase domain"/>
    <property type="match status" value="1"/>
</dbReference>
<proteinExistence type="predicted"/>
<accession>A0A2U1JP77</accession>
<sequence length="336" mass="39179">MYEVKEKERIYKEILESYINENDEQSLYLGQQLSRQMIEEGVSPEELVHLHVKVLMELYPKLDEEMKNSFEFLLEMMMDYGIAYREHQSLKNKQQQLNMEIELAASMQNTFLSGDVPCDKSLDIGAISQPAKKLNGDYYHFVRDENNRISVAIADVIGKGIPATLCMSMIKYAMESLTEEFKKPGAILENLNRVVERNVDDSMFITMFYGLYDPNEHRFYYASAGHEPGFIYHKKKDEFVEFSTKGIVLGVEKESVYPDYEVAIDPGDMIVLLSDGVTECRSKDGFIERHEIINLIRKYQHLPSQQIVEEVYRELEQMQNFELKDDVTLIILRRKV</sequence>
<reference evidence="3 4" key="1">
    <citation type="submission" date="2018-04" db="EMBL/GenBank/DDBJ databases">
        <title>Camelliibacillus theae gen. nov., sp. nov., isolated from Pu'er tea.</title>
        <authorList>
            <person name="Niu L."/>
        </authorList>
    </citation>
    <scope>NUCLEOTIDE SEQUENCE [LARGE SCALE GENOMIC DNA]</scope>
    <source>
        <strain evidence="3 4">T8</strain>
    </source>
</reference>
<protein>
    <submittedName>
        <fullName evidence="3">Phosphoserine phosphatase</fullName>
    </submittedName>
</protein>
<dbReference type="InterPro" id="IPR036457">
    <property type="entry name" value="PPM-type-like_dom_sf"/>
</dbReference>
<dbReference type="EMBL" id="QCZG01000055">
    <property type="protein sequence ID" value="PWA06981.1"/>
    <property type="molecule type" value="Genomic_DNA"/>
</dbReference>
<dbReference type="PANTHER" id="PTHR43156">
    <property type="entry name" value="STAGE II SPORULATION PROTEIN E-RELATED"/>
    <property type="match status" value="1"/>
</dbReference>
<dbReference type="GO" id="GO:0016791">
    <property type="term" value="F:phosphatase activity"/>
    <property type="evidence" value="ECO:0007669"/>
    <property type="project" value="TreeGrafter"/>
</dbReference>
<evidence type="ECO:0000259" key="2">
    <source>
        <dbReference type="PROSITE" id="PS51746"/>
    </source>
</evidence>